<evidence type="ECO:0000256" key="2">
    <source>
        <dbReference type="SAM" id="SignalP"/>
    </source>
</evidence>
<dbReference type="EMBL" id="CP121472">
    <property type="protein sequence ID" value="WPL16691.1"/>
    <property type="molecule type" value="Genomic_DNA"/>
</dbReference>
<evidence type="ECO:0000256" key="1">
    <source>
        <dbReference type="SAM" id="MobiDB-lite"/>
    </source>
</evidence>
<evidence type="ECO:0008006" key="5">
    <source>
        <dbReference type="Google" id="ProtNLM"/>
    </source>
</evidence>
<organism evidence="3 4">
    <name type="scientific">Thiorhodovibrio winogradskyi</name>
    <dbReference type="NCBI Taxonomy" id="77007"/>
    <lineage>
        <taxon>Bacteria</taxon>
        <taxon>Pseudomonadati</taxon>
        <taxon>Pseudomonadota</taxon>
        <taxon>Gammaproteobacteria</taxon>
        <taxon>Chromatiales</taxon>
        <taxon>Chromatiaceae</taxon>
        <taxon>Thiorhodovibrio</taxon>
    </lineage>
</organism>
<evidence type="ECO:0000313" key="3">
    <source>
        <dbReference type="EMBL" id="WPL16691.1"/>
    </source>
</evidence>
<keyword evidence="2" id="KW-0732">Signal</keyword>
<feature type="region of interest" description="Disordered" evidence="1">
    <location>
        <begin position="21"/>
        <end position="68"/>
    </location>
</feature>
<name>A0ABZ0S9D7_9GAMM</name>
<accession>A0ABZ0S9D7</accession>
<keyword evidence="4" id="KW-1185">Reference proteome</keyword>
<reference evidence="3 4" key="1">
    <citation type="journal article" date="2023" name="Microorganisms">
        <title>Thiorhodovibrio frisius and Trv. litoralis spp. nov., Two Novel Members from a Clade of Fastidious Purple Sulfur Bacteria That Exhibit Unique Red-Shifted Light-Harvesting Capabilities.</title>
        <authorList>
            <person name="Methner A."/>
            <person name="Kuzyk S.B."/>
            <person name="Petersen J."/>
            <person name="Bauer S."/>
            <person name="Brinkmann H."/>
            <person name="Sichau K."/>
            <person name="Wanner G."/>
            <person name="Wolf J."/>
            <person name="Neumann-Schaal M."/>
            <person name="Henke P."/>
            <person name="Tank M."/>
            <person name="Sproer C."/>
            <person name="Bunk B."/>
            <person name="Overmann J."/>
        </authorList>
    </citation>
    <scope>NUCLEOTIDE SEQUENCE [LARGE SCALE GENOMIC DNA]</scope>
    <source>
        <strain evidence="3 4">DSM 6702</strain>
    </source>
</reference>
<protein>
    <recommendedName>
        <fullName evidence="5">Lipoprotein</fullName>
    </recommendedName>
</protein>
<feature type="chain" id="PRO_5045230518" description="Lipoprotein" evidence="2">
    <location>
        <begin position="17"/>
        <end position="306"/>
    </location>
</feature>
<feature type="compositionally biased region" description="Polar residues" evidence="1">
    <location>
        <begin position="46"/>
        <end position="60"/>
    </location>
</feature>
<sequence>MHLCLMLIGLSLLLSACGHVPKSPEPTDTSVGNGAAEVVVPDPRGTDQQESGQHASVQQSGGWGRDSFWPHGERGDTLAIFPPLSAAERLRMGSEYRPGAVHTYVLYGVGDGQGSQQTRPWGHTELELLRLIDTYVISTGVISTGEVSSHGESSTRHEFLIPVYAGLESLPLTERSAPELADAAREALAAWLAQRQHLALADRLRSAPGPFLISRTVFDLVPAQDSDVLLTDLSNMGPEYLYPVVDAYDRRVSEAAAEADAALVELRQRLARLGHSSGNHGDEQWLYLLESATGQATIGAKSKHGG</sequence>
<dbReference type="Proteomes" id="UP001432180">
    <property type="component" value="Chromosome"/>
</dbReference>
<gene>
    <name evidence="3" type="ORF">Thiowin_01660</name>
</gene>
<feature type="signal peptide" evidence="2">
    <location>
        <begin position="1"/>
        <end position="16"/>
    </location>
</feature>
<evidence type="ECO:0000313" key="4">
    <source>
        <dbReference type="Proteomes" id="UP001432180"/>
    </source>
</evidence>
<proteinExistence type="predicted"/>
<dbReference type="RefSeq" id="WP_328987234.1">
    <property type="nucleotide sequence ID" value="NZ_CP121472.1"/>
</dbReference>